<proteinExistence type="predicted"/>
<organism evidence="2 3">
    <name type="scientific">Hypholoma sublateritium (strain FD-334 SS-4)</name>
    <dbReference type="NCBI Taxonomy" id="945553"/>
    <lineage>
        <taxon>Eukaryota</taxon>
        <taxon>Fungi</taxon>
        <taxon>Dikarya</taxon>
        <taxon>Basidiomycota</taxon>
        <taxon>Agaricomycotina</taxon>
        <taxon>Agaricomycetes</taxon>
        <taxon>Agaricomycetidae</taxon>
        <taxon>Agaricales</taxon>
        <taxon>Agaricineae</taxon>
        <taxon>Strophariaceae</taxon>
        <taxon>Hypholoma</taxon>
    </lineage>
</organism>
<name>A0A0D2PGB0_HYPSF</name>
<feature type="compositionally biased region" description="Basic residues" evidence="1">
    <location>
        <begin position="27"/>
        <end position="37"/>
    </location>
</feature>
<evidence type="ECO:0000313" key="3">
    <source>
        <dbReference type="Proteomes" id="UP000054270"/>
    </source>
</evidence>
<dbReference type="Proteomes" id="UP000054270">
    <property type="component" value="Unassembled WGS sequence"/>
</dbReference>
<gene>
    <name evidence="2" type="ORF">HYPSUDRAFT_906708</name>
</gene>
<evidence type="ECO:0000256" key="1">
    <source>
        <dbReference type="SAM" id="MobiDB-lite"/>
    </source>
</evidence>
<dbReference type="EMBL" id="KN817581">
    <property type="protein sequence ID" value="KJA19125.1"/>
    <property type="molecule type" value="Genomic_DNA"/>
</dbReference>
<dbReference type="AlphaFoldDB" id="A0A0D2PGB0"/>
<feature type="compositionally biased region" description="Low complexity" evidence="1">
    <location>
        <begin position="1"/>
        <end position="14"/>
    </location>
</feature>
<feature type="region of interest" description="Disordered" evidence="1">
    <location>
        <begin position="63"/>
        <end position="102"/>
    </location>
</feature>
<feature type="region of interest" description="Disordered" evidence="1">
    <location>
        <begin position="1"/>
        <end position="47"/>
    </location>
</feature>
<keyword evidence="3" id="KW-1185">Reference proteome</keyword>
<protein>
    <submittedName>
        <fullName evidence="2">Uncharacterized protein</fullName>
    </submittedName>
</protein>
<evidence type="ECO:0000313" key="2">
    <source>
        <dbReference type="EMBL" id="KJA19125.1"/>
    </source>
</evidence>
<accession>A0A0D2PGB0</accession>
<reference evidence="3" key="1">
    <citation type="submission" date="2014-04" db="EMBL/GenBank/DDBJ databases">
        <title>Evolutionary Origins and Diversification of the Mycorrhizal Mutualists.</title>
        <authorList>
            <consortium name="DOE Joint Genome Institute"/>
            <consortium name="Mycorrhizal Genomics Consortium"/>
            <person name="Kohler A."/>
            <person name="Kuo A."/>
            <person name="Nagy L.G."/>
            <person name="Floudas D."/>
            <person name="Copeland A."/>
            <person name="Barry K.W."/>
            <person name="Cichocki N."/>
            <person name="Veneault-Fourrey C."/>
            <person name="LaButti K."/>
            <person name="Lindquist E.A."/>
            <person name="Lipzen A."/>
            <person name="Lundell T."/>
            <person name="Morin E."/>
            <person name="Murat C."/>
            <person name="Riley R."/>
            <person name="Ohm R."/>
            <person name="Sun H."/>
            <person name="Tunlid A."/>
            <person name="Henrissat B."/>
            <person name="Grigoriev I.V."/>
            <person name="Hibbett D.S."/>
            <person name="Martin F."/>
        </authorList>
    </citation>
    <scope>NUCLEOTIDE SEQUENCE [LARGE SCALE GENOMIC DNA]</scope>
    <source>
        <strain evidence="3">FD-334 SS-4</strain>
    </source>
</reference>
<sequence length="260" mass="29146">MRRQQWRVQQTQRAQSRKGAPRDERKQRKVSNIRRHPSLTPLTPRCPLNAAVQMIDLHEREQGIPNGPLERHTRHSASPNSPGASSRRRCRRRSPSCAPPFLRTAPPAAPLSAWYTEKRTCLCTTTAHRGQAAVSQWGLGGVALTVNRQRHPHSQQRLPLKATCLHAAETVRGRVRGNVTRGSPLFELLMSGPRGAYSVTRLHYHLRPPVTIAAPRLSRLPLALNKFYGRLSTRTPRPTTSCKVSRAVAPHCASLAPLWR</sequence>